<dbReference type="AlphaFoldDB" id="A0A444IT38"/>
<name>A0A444IT38_9BACT</name>
<keyword evidence="1" id="KW-0175">Coiled coil</keyword>
<keyword evidence="3" id="KW-1185">Reference proteome</keyword>
<proteinExistence type="predicted"/>
<gene>
    <name evidence="2" type="ORF">H206_03336</name>
</gene>
<protein>
    <submittedName>
        <fullName evidence="2">Uncharacterized protein</fullName>
    </submittedName>
</protein>
<sequence length="380" mass="44202">MSEYQYYEFQAIDKPLSQKDQQVLRDISSRAQITSTSFVNEYNYGDFKGNPLKLVEKYFDAFLYVSNWGTHQLFLKIPRKLIDLDLASKYCIGDSWTIYEKGDYLIFDFTSETEDYDWEEGEGYLSPLISLRSDLIQGDYRCLYLAWLFCVQMDEIEDDEEEPPVPANLGNLNASLESFANFMRLDKDLIQVAAEKSIAEQKSIQNDQKLKTWIDGLPKSEKDTIIFRLINDGDPHIGNELLQRFRKTLSIKDSKSEEKKSRTVMELLQKAEAYTKKKDQQIAEQKAKEKARKEKEAAIAREKYLNGLAGRENEIWEKVSALILTRTPKNYDEAIKLLIDLKDLANKNNATSLFKSKLMTIQEEHRRKPSFIRRLDSANL</sequence>
<evidence type="ECO:0000313" key="2">
    <source>
        <dbReference type="EMBL" id="RWX43932.1"/>
    </source>
</evidence>
<comment type="caution">
    <text evidence="2">The sequence shown here is derived from an EMBL/GenBank/DDBJ whole genome shotgun (WGS) entry which is preliminary data.</text>
</comment>
<accession>A0A444IT38</accession>
<reference evidence="2 3" key="1">
    <citation type="submission" date="2017-01" db="EMBL/GenBank/DDBJ databases">
        <title>The cable genome- insights into the physiology and evolution of filamentous bacteria capable of sulfide oxidation via long distance electron transfer.</title>
        <authorList>
            <person name="Schreiber L."/>
            <person name="Bjerg J.T."/>
            <person name="Boggild A."/>
            <person name="Van De Vossenberg J."/>
            <person name="Meysman F."/>
            <person name="Nielsen L.P."/>
            <person name="Schramm A."/>
            <person name="Kjeldsen K.U."/>
        </authorList>
    </citation>
    <scope>NUCLEOTIDE SEQUENCE [LARGE SCALE GENOMIC DNA]</scope>
    <source>
        <strain evidence="2">MCF</strain>
    </source>
</reference>
<feature type="coiled-coil region" evidence="1">
    <location>
        <begin position="264"/>
        <end position="303"/>
    </location>
</feature>
<dbReference type="EMBL" id="MTKO01000105">
    <property type="protein sequence ID" value="RWX43932.1"/>
    <property type="molecule type" value="Genomic_DNA"/>
</dbReference>
<evidence type="ECO:0000313" key="3">
    <source>
        <dbReference type="Proteomes" id="UP000287853"/>
    </source>
</evidence>
<evidence type="ECO:0000256" key="1">
    <source>
        <dbReference type="SAM" id="Coils"/>
    </source>
</evidence>
<organism evidence="2 3">
    <name type="scientific">Candidatus Electrothrix aarhusensis</name>
    <dbReference type="NCBI Taxonomy" id="1859131"/>
    <lineage>
        <taxon>Bacteria</taxon>
        <taxon>Pseudomonadati</taxon>
        <taxon>Thermodesulfobacteriota</taxon>
        <taxon>Desulfobulbia</taxon>
        <taxon>Desulfobulbales</taxon>
        <taxon>Desulfobulbaceae</taxon>
        <taxon>Candidatus Electrothrix</taxon>
    </lineage>
</organism>
<dbReference type="Proteomes" id="UP000287853">
    <property type="component" value="Unassembled WGS sequence"/>
</dbReference>